<dbReference type="AlphaFoldDB" id="A0A0C9W975"/>
<keyword evidence="2" id="KW-0472">Membrane</keyword>
<gene>
    <name evidence="4" type="ORF">HYDPIDRAFT_28656</name>
</gene>
<evidence type="ECO:0000256" key="2">
    <source>
        <dbReference type="SAM" id="Phobius"/>
    </source>
</evidence>
<dbReference type="OrthoDB" id="2664626at2759"/>
<feature type="transmembrane region" description="Helical" evidence="2">
    <location>
        <begin position="12"/>
        <end position="35"/>
    </location>
</feature>
<dbReference type="Pfam" id="PF20152">
    <property type="entry name" value="DUF6534"/>
    <property type="match status" value="1"/>
</dbReference>
<keyword evidence="2" id="KW-1133">Transmembrane helix</keyword>
<sequence length="304" mass="33256">MDRINLRNTFGAGFIGALITMILYGVTTLQTYLYFMYYPNDSLDTKLMVTAIWILDTLHISLMSHALYYYLISNYGNAVALVDGTWSLYASLAVNLCIAVSVQTWMLIVLAHFGFGLETVVLMFMKKEFAALSEITLSAATPFAITAVLSDVCIAGALCVLLHGNRSPFYKTNLLVNTLIIYAINRCLLTSAVAVAEVIMFAISPHSLWFLAIDFVIGKLYANSFLASLNSRSSLRGRGLHSDVDSSMRMNTVDLSDLRVSPGEDSGSHAVNSTDKPKGAHATITNSASTVTRVVNVDIRHQDV</sequence>
<accession>A0A0C9W975</accession>
<feature type="transmembrane region" description="Helical" evidence="2">
    <location>
        <begin position="174"/>
        <end position="203"/>
    </location>
</feature>
<feature type="transmembrane region" description="Helical" evidence="2">
    <location>
        <begin position="47"/>
        <end position="71"/>
    </location>
</feature>
<dbReference type="InterPro" id="IPR045339">
    <property type="entry name" value="DUF6534"/>
</dbReference>
<organism evidence="4 5">
    <name type="scientific">Hydnomerulius pinastri MD-312</name>
    <dbReference type="NCBI Taxonomy" id="994086"/>
    <lineage>
        <taxon>Eukaryota</taxon>
        <taxon>Fungi</taxon>
        <taxon>Dikarya</taxon>
        <taxon>Basidiomycota</taxon>
        <taxon>Agaricomycotina</taxon>
        <taxon>Agaricomycetes</taxon>
        <taxon>Agaricomycetidae</taxon>
        <taxon>Boletales</taxon>
        <taxon>Boletales incertae sedis</taxon>
        <taxon>Leucogyrophana</taxon>
    </lineage>
</organism>
<protein>
    <recommendedName>
        <fullName evidence="3">DUF6534 domain-containing protein</fullName>
    </recommendedName>
</protein>
<dbReference type="PANTHER" id="PTHR40465">
    <property type="entry name" value="CHROMOSOME 1, WHOLE GENOME SHOTGUN SEQUENCE"/>
    <property type="match status" value="1"/>
</dbReference>
<keyword evidence="2" id="KW-0812">Transmembrane</keyword>
<feature type="transmembrane region" description="Helical" evidence="2">
    <location>
        <begin position="92"/>
        <end position="115"/>
    </location>
</feature>
<keyword evidence="5" id="KW-1185">Reference proteome</keyword>
<name>A0A0C9W975_9AGAM</name>
<dbReference type="EMBL" id="KN839847">
    <property type="protein sequence ID" value="KIJ64218.1"/>
    <property type="molecule type" value="Genomic_DNA"/>
</dbReference>
<evidence type="ECO:0000256" key="1">
    <source>
        <dbReference type="SAM" id="MobiDB-lite"/>
    </source>
</evidence>
<dbReference type="HOGENOM" id="CLU_046025_5_0_1"/>
<dbReference type="Proteomes" id="UP000053820">
    <property type="component" value="Unassembled WGS sequence"/>
</dbReference>
<feature type="transmembrane region" description="Helical" evidence="2">
    <location>
        <begin position="135"/>
        <end position="162"/>
    </location>
</feature>
<evidence type="ECO:0000313" key="5">
    <source>
        <dbReference type="Proteomes" id="UP000053820"/>
    </source>
</evidence>
<proteinExistence type="predicted"/>
<feature type="domain" description="DUF6534" evidence="3">
    <location>
        <begin position="147"/>
        <end position="234"/>
    </location>
</feature>
<dbReference type="PANTHER" id="PTHR40465:SF1">
    <property type="entry name" value="DUF6534 DOMAIN-CONTAINING PROTEIN"/>
    <property type="match status" value="1"/>
</dbReference>
<reference evidence="4 5" key="1">
    <citation type="submission" date="2014-04" db="EMBL/GenBank/DDBJ databases">
        <title>Evolutionary Origins and Diversification of the Mycorrhizal Mutualists.</title>
        <authorList>
            <consortium name="DOE Joint Genome Institute"/>
            <consortium name="Mycorrhizal Genomics Consortium"/>
            <person name="Kohler A."/>
            <person name="Kuo A."/>
            <person name="Nagy L.G."/>
            <person name="Floudas D."/>
            <person name="Copeland A."/>
            <person name="Barry K.W."/>
            <person name="Cichocki N."/>
            <person name="Veneault-Fourrey C."/>
            <person name="LaButti K."/>
            <person name="Lindquist E.A."/>
            <person name="Lipzen A."/>
            <person name="Lundell T."/>
            <person name="Morin E."/>
            <person name="Murat C."/>
            <person name="Riley R."/>
            <person name="Ohm R."/>
            <person name="Sun H."/>
            <person name="Tunlid A."/>
            <person name="Henrissat B."/>
            <person name="Grigoriev I.V."/>
            <person name="Hibbett D.S."/>
            <person name="Martin F."/>
        </authorList>
    </citation>
    <scope>NUCLEOTIDE SEQUENCE [LARGE SCALE GENOMIC DNA]</scope>
    <source>
        <strain evidence="4 5">MD-312</strain>
    </source>
</reference>
<feature type="region of interest" description="Disordered" evidence="1">
    <location>
        <begin position="260"/>
        <end position="282"/>
    </location>
</feature>
<evidence type="ECO:0000259" key="3">
    <source>
        <dbReference type="Pfam" id="PF20152"/>
    </source>
</evidence>
<evidence type="ECO:0000313" key="4">
    <source>
        <dbReference type="EMBL" id="KIJ64218.1"/>
    </source>
</evidence>
<feature type="transmembrane region" description="Helical" evidence="2">
    <location>
        <begin position="209"/>
        <end position="229"/>
    </location>
</feature>